<accession>A0AAD9FM39</accession>
<dbReference type="AlphaFoldDB" id="A0AAD9FM39"/>
<gene>
    <name evidence="3" type="ORF">DB88DRAFT_500727</name>
</gene>
<reference evidence="3" key="1">
    <citation type="submission" date="2023-02" db="EMBL/GenBank/DDBJ databases">
        <title>Identification and recombinant expression of a fungal hydrolase from Papiliotrema laurentii that hydrolyzes apple cutin and clears colloidal polyester polyurethane.</title>
        <authorList>
            <consortium name="DOE Joint Genome Institute"/>
            <person name="Roman V.A."/>
            <person name="Bojanowski C."/>
            <person name="Crable B.R."/>
            <person name="Wagner D.N."/>
            <person name="Hung C.S."/>
            <person name="Nadeau L.J."/>
            <person name="Schratz L."/>
            <person name="Haridas S."/>
            <person name="Pangilinan J."/>
            <person name="Lipzen A."/>
            <person name="Na H."/>
            <person name="Yan M."/>
            <person name="Ng V."/>
            <person name="Grigoriev I.V."/>
            <person name="Spatafora J.W."/>
            <person name="Barlow D."/>
            <person name="Biffinger J."/>
            <person name="Kelley-Loughnane N."/>
            <person name="Varaljay V.A."/>
            <person name="Crookes-Goodson W.J."/>
        </authorList>
    </citation>
    <scope>NUCLEOTIDE SEQUENCE</scope>
    <source>
        <strain evidence="3">5307AH</strain>
    </source>
</reference>
<dbReference type="GO" id="GO:0042392">
    <property type="term" value="F:sphingosine-1-phosphate phosphatase activity"/>
    <property type="evidence" value="ECO:0007669"/>
    <property type="project" value="TreeGrafter"/>
</dbReference>
<organism evidence="3 4">
    <name type="scientific">Papiliotrema laurentii</name>
    <name type="common">Cryptococcus laurentii</name>
    <dbReference type="NCBI Taxonomy" id="5418"/>
    <lineage>
        <taxon>Eukaryota</taxon>
        <taxon>Fungi</taxon>
        <taxon>Dikarya</taxon>
        <taxon>Basidiomycota</taxon>
        <taxon>Agaricomycotina</taxon>
        <taxon>Tremellomycetes</taxon>
        <taxon>Tremellales</taxon>
        <taxon>Rhynchogastremaceae</taxon>
        <taxon>Papiliotrema</taxon>
    </lineage>
</organism>
<dbReference type="Gene3D" id="1.20.144.10">
    <property type="entry name" value="Phosphatidic acid phosphatase type 2/haloperoxidase"/>
    <property type="match status" value="1"/>
</dbReference>
<sequence>MGLKPHKPSDYPSFLLYVLDETHLSVTVLTASYILYTRSAHSAYFALGALASSFAAKLIKKFIRSPRPPPPPPSTAAGAAAERGSGTHSPGGRTAHIRPKKTYGMPSTHSTALTFYLAYILPLLAHPSHSGLTDPAQRGLVALAVAGYWAGGIWSRVELGYHTYAQCLGGIALGTVCAVGWRGLWETHPGWEGPFQLLVDTIYTLTLGRVL</sequence>
<name>A0AAD9FM39_PAPLA</name>
<dbReference type="Pfam" id="PF01569">
    <property type="entry name" value="PAP2"/>
    <property type="match status" value="1"/>
</dbReference>
<evidence type="ECO:0000256" key="1">
    <source>
        <dbReference type="SAM" id="MobiDB-lite"/>
    </source>
</evidence>
<dbReference type="PANTHER" id="PTHR14969">
    <property type="entry name" value="SPHINGOSINE-1-PHOSPHATE PHOSPHOHYDROLASE"/>
    <property type="match status" value="1"/>
</dbReference>
<evidence type="ECO:0000313" key="3">
    <source>
        <dbReference type="EMBL" id="KAK1921434.1"/>
    </source>
</evidence>
<feature type="domain" description="Phosphatidic acid phosphatase type 2/haloperoxidase" evidence="2">
    <location>
        <begin position="44"/>
        <end position="181"/>
    </location>
</feature>
<dbReference type="Proteomes" id="UP001182556">
    <property type="component" value="Unassembled WGS sequence"/>
</dbReference>
<feature type="region of interest" description="Disordered" evidence="1">
    <location>
        <begin position="65"/>
        <end position="105"/>
    </location>
</feature>
<protein>
    <recommendedName>
        <fullName evidence="2">Phosphatidic acid phosphatase type 2/haloperoxidase domain-containing protein</fullName>
    </recommendedName>
</protein>
<dbReference type="InterPro" id="IPR000326">
    <property type="entry name" value="PAP2/HPO"/>
</dbReference>
<feature type="compositionally biased region" description="Low complexity" evidence="1">
    <location>
        <begin position="75"/>
        <end position="86"/>
    </location>
</feature>
<keyword evidence="4" id="KW-1185">Reference proteome</keyword>
<dbReference type="SUPFAM" id="SSF48317">
    <property type="entry name" value="Acid phosphatase/Vanadium-dependent haloperoxidase"/>
    <property type="match status" value="1"/>
</dbReference>
<evidence type="ECO:0000259" key="2">
    <source>
        <dbReference type="Pfam" id="PF01569"/>
    </source>
</evidence>
<proteinExistence type="predicted"/>
<comment type="caution">
    <text evidence="3">The sequence shown here is derived from an EMBL/GenBank/DDBJ whole genome shotgun (WGS) entry which is preliminary data.</text>
</comment>
<evidence type="ECO:0000313" key="4">
    <source>
        <dbReference type="Proteomes" id="UP001182556"/>
    </source>
</evidence>
<dbReference type="InterPro" id="IPR036938">
    <property type="entry name" value="PAP2/HPO_sf"/>
</dbReference>
<dbReference type="EMBL" id="JAODAN010000011">
    <property type="protein sequence ID" value="KAK1921434.1"/>
    <property type="molecule type" value="Genomic_DNA"/>
</dbReference>
<dbReference type="PANTHER" id="PTHR14969:SF13">
    <property type="entry name" value="AT30094P"/>
    <property type="match status" value="1"/>
</dbReference>